<feature type="transmembrane region" description="Helical" evidence="7">
    <location>
        <begin position="201"/>
        <end position="222"/>
    </location>
</feature>
<name>A0ABV4DM92_9LACO</name>
<dbReference type="PANTHER" id="PTHR11328:SF36">
    <property type="entry name" value="MELIBIOSE PERMEASE"/>
    <property type="match status" value="1"/>
</dbReference>
<evidence type="ECO:0000256" key="4">
    <source>
        <dbReference type="ARBA" id="ARBA00022597"/>
    </source>
</evidence>
<dbReference type="PANTHER" id="PTHR11328">
    <property type="entry name" value="MAJOR FACILITATOR SUPERFAMILY DOMAIN-CONTAINING PROTEIN"/>
    <property type="match status" value="1"/>
</dbReference>
<evidence type="ECO:0000259" key="8">
    <source>
        <dbReference type="PROSITE" id="PS51093"/>
    </source>
</evidence>
<evidence type="ECO:0000256" key="5">
    <source>
        <dbReference type="ARBA" id="ARBA00022679"/>
    </source>
</evidence>
<dbReference type="PROSITE" id="PS00371">
    <property type="entry name" value="PTS_EIIA_TYPE_1_HIS"/>
    <property type="match status" value="1"/>
</dbReference>
<dbReference type="CDD" id="cd17332">
    <property type="entry name" value="MFS_MelB_like"/>
    <property type="match status" value="1"/>
</dbReference>
<organism evidence="9 10">
    <name type="scientific">Ligilactobacillus faecis</name>
    <dbReference type="NCBI Taxonomy" id="762833"/>
    <lineage>
        <taxon>Bacteria</taxon>
        <taxon>Bacillati</taxon>
        <taxon>Bacillota</taxon>
        <taxon>Bacilli</taxon>
        <taxon>Lactobacillales</taxon>
        <taxon>Lactobacillaceae</taxon>
        <taxon>Ligilactobacillus</taxon>
    </lineage>
</organism>
<evidence type="ECO:0000313" key="9">
    <source>
        <dbReference type="EMBL" id="MEY8661599.1"/>
    </source>
</evidence>
<dbReference type="InterPro" id="IPR039672">
    <property type="entry name" value="MFS_2"/>
</dbReference>
<dbReference type="Proteomes" id="UP001565236">
    <property type="component" value="Unassembled WGS sequence"/>
</dbReference>
<keyword evidence="10" id="KW-1185">Reference proteome</keyword>
<keyword evidence="7" id="KW-1133">Transmembrane helix</keyword>
<comment type="similarity">
    <text evidence="1">In the N-terminal section; belongs to the sodium:galactoside symporter (TC 2.A.2) family.</text>
</comment>
<evidence type="ECO:0000313" key="10">
    <source>
        <dbReference type="Proteomes" id="UP001565236"/>
    </source>
</evidence>
<keyword evidence="2" id="KW-0813">Transport</keyword>
<evidence type="ECO:0000256" key="3">
    <source>
        <dbReference type="ARBA" id="ARBA00022553"/>
    </source>
</evidence>
<feature type="transmembrane region" description="Helical" evidence="7">
    <location>
        <begin position="92"/>
        <end position="113"/>
    </location>
</feature>
<feature type="transmembrane region" description="Helical" evidence="7">
    <location>
        <begin position="254"/>
        <end position="279"/>
    </location>
</feature>
<dbReference type="InterPro" id="IPR001127">
    <property type="entry name" value="PTS_EIIA_1_perm"/>
</dbReference>
<proteinExistence type="inferred from homology"/>
<keyword evidence="3" id="KW-0597">Phosphoprotein</keyword>
<protein>
    <submittedName>
        <fullName evidence="9">Glycoside-pentoside-hexuronide (GPH):cation symporter</fullName>
    </submittedName>
</protein>
<dbReference type="Gene3D" id="2.70.70.10">
    <property type="entry name" value="Glucose Permease (Domain IIA)"/>
    <property type="match status" value="1"/>
</dbReference>
<feature type="transmembrane region" description="Helical" evidence="7">
    <location>
        <begin position="343"/>
        <end position="364"/>
    </location>
</feature>
<gene>
    <name evidence="9" type="ORF">AALT52_01630</name>
</gene>
<feature type="domain" description="PTS EIIA type-1" evidence="8">
    <location>
        <begin position="499"/>
        <end position="606"/>
    </location>
</feature>
<evidence type="ECO:0000256" key="2">
    <source>
        <dbReference type="ARBA" id="ARBA00022448"/>
    </source>
</evidence>
<dbReference type="EMBL" id="JBCLUF010000004">
    <property type="protein sequence ID" value="MEY8661599.1"/>
    <property type="molecule type" value="Genomic_DNA"/>
</dbReference>
<feature type="transmembrane region" description="Helical" evidence="7">
    <location>
        <begin position="393"/>
        <end position="411"/>
    </location>
</feature>
<feature type="transmembrane region" description="Helical" evidence="7">
    <location>
        <begin position="160"/>
        <end position="189"/>
    </location>
</feature>
<feature type="transmembrane region" description="Helical" evidence="7">
    <location>
        <begin position="119"/>
        <end position="139"/>
    </location>
</feature>
<keyword evidence="5" id="KW-0808">Transferase</keyword>
<dbReference type="RefSeq" id="WP_369940563.1">
    <property type="nucleotide sequence ID" value="NZ_JBCLUF010000004.1"/>
</dbReference>
<keyword evidence="4" id="KW-0762">Sugar transport</keyword>
<dbReference type="InterPro" id="IPR036259">
    <property type="entry name" value="MFS_trans_sf"/>
</dbReference>
<keyword evidence="7" id="KW-0472">Membrane</keyword>
<accession>A0ABV4DM92</accession>
<dbReference type="InterPro" id="IPR001927">
    <property type="entry name" value="Na/Gal_symport"/>
</dbReference>
<evidence type="ECO:0000256" key="6">
    <source>
        <dbReference type="ARBA" id="ARBA00022847"/>
    </source>
</evidence>
<dbReference type="NCBIfam" id="TIGR00830">
    <property type="entry name" value="PTBA"/>
    <property type="match status" value="1"/>
</dbReference>
<dbReference type="Pfam" id="PF13347">
    <property type="entry name" value="MFS_2"/>
    <property type="match status" value="1"/>
</dbReference>
<comment type="caution">
    <text evidence="9">The sequence shown here is derived from an EMBL/GenBank/DDBJ whole genome shotgun (WGS) entry which is preliminary data.</text>
</comment>
<keyword evidence="6" id="KW-0769">Symport</keyword>
<dbReference type="NCBIfam" id="TIGR00792">
    <property type="entry name" value="gph"/>
    <property type="match status" value="1"/>
</dbReference>
<dbReference type="Pfam" id="PF00358">
    <property type="entry name" value="PTS_EIIA_1"/>
    <property type="match status" value="1"/>
</dbReference>
<feature type="transmembrane region" description="Helical" evidence="7">
    <location>
        <begin position="49"/>
        <end position="71"/>
    </location>
</feature>
<dbReference type="SUPFAM" id="SSF103473">
    <property type="entry name" value="MFS general substrate transporter"/>
    <property type="match status" value="1"/>
</dbReference>
<feature type="transmembrane region" description="Helical" evidence="7">
    <location>
        <begin position="20"/>
        <end position="43"/>
    </location>
</feature>
<sequence>MDKRSSRSFISKFSFAMGNLGHAAFYGALSNYFIVFVTAGLFSELDPKIAAKLIGLITSLIVLIRIVEIFIDPLLGNIVDNTKTKWGKFKPWIIIGNVVSAVIMIILFTGIFNLANVNWIAFAILFVILFVVLDVFYSFSDVSYWGMVPALSDGSKERGLYTALGSFTGSVSWNGLTIIVVPIVTYFTYLATGKHTQGAPGWLAFAVIISLLAVLCAFIVAWGTEEKDDLIRTAAKPKTTIKDVFIGLAQNDQILWASLAYFMYSLANVITNGVLYYFFKFVLGRPESFQVAGWIAIGIGLLTSPLYPLLNRFIPRKYLFSFGQCCMIVSYLIFIFGRQSMGLLIIGLVLYNITFAQLVTVLTLTDAIEYGQLKTGERNEAVVLAVRPMIDKLCGAFANGIVGYIAIAAGMTGSATAADMTTKNIRTFEGFAFYVPLVLAVLALVIFLTKVKLTEEKHEEIVEELKDKLALGDEKLDLKVTEEKTRTTNVLAPISGQIEALPSKAAPDFNALGFVILPTTQKVYAPFSGTIRFTFSTKHVLGIVAHNGLEAIIHVGIDTVKLRGKGFVTHYNDGQTVKAGDLLLEFDLELIKQAGLNPNVIVFFTQPKAIAQFELTTDHEVSHGELVATVTLEQR</sequence>
<dbReference type="SUPFAM" id="SSF51261">
    <property type="entry name" value="Duplicated hybrid motif"/>
    <property type="match status" value="1"/>
</dbReference>
<keyword evidence="7" id="KW-0812">Transmembrane</keyword>
<evidence type="ECO:0000256" key="1">
    <source>
        <dbReference type="ARBA" id="ARBA00007724"/>
    </source>
</evidence>
<dbReference type="InterPro" id="IPR011055">
    <property type="entry name" value="Dup_hybrid_motif"/>
</dbReference>
<dbReference type="PROSITE" id="PS51093">
    <property type="entry name" value="PTS_EIIA_TYPE_1"/>
    <property type="match status" value="1"/>
</dbReference>
<reference evidence="9 10" key="1">
    <citation type="submission" date="2024-03" db="EMBL/GenBank/DDBJ databases">
        <title>Mouse gut bacterial collection (mGBC) of GemPharmatech.</title>
        <authorList>
            <person name="He Y."/>
            <person name="Dong L."/>
            <person name="Wu D."/>
            <person name="Gao X."/>
            <person name="Lin Z."/>
        </authorList>
    </citation>
    <scope>NUCLEOTIDE SEQUENCE [LARGE SCALE GENOMIC DNA]</scope>
    <source>
        <strain evidence="9 10">15-30</strain>
    </source>
</reference>
<evidence type="ECO:0000256" key="7">
    <source>
        <dbReference type="SAM" id="Phobius"/>
    </source>
</evidence>
<feature type="transmembrane region" description="Helical" evidence="7">
    <location>
        <begin position="291"/>
        <end position="310"/>
    </location>
</feature>
<feature type="transmembrane region" description="Helical" evidence="7">
    <location>
        <begin position="317"/>
        <end position="337"/>
    </location>
</feature>
<feature type="transmembrane region" description="Helical" evidence="7">
    <location>
        <begin position="431"/>
        <end position="449"/>
    </location>
</feature>